<dbReference type="CDD" id="cd06577">
    <property type="entry name" value="PASTA_pknB"/>
    <property type="match status" value="2"/>
</dbReference>
<comment type="caution">
    <text evidence="3">The sequence shown here is derived from an EMBL/GenBank/DDBJ whole genome shotgun (WGS) entry which is preliminary data.</text>
</comment>
<feature type="domain" description="PASTA" evidence="2">
    <location>
        <begin position="107"/>
        <end position="173"/>
    </location>
</feature>
<feature type="region of interest" description="Disordered" evidence="1">
    <location>
        <begin position="174"/>
        <end position="196"/>
    </location>
</feature>
<dbReference type="Gene3D" id="3.30.10.20">
    <property type="match status" value="2"/>
</dbReference>
<accession>A0A5M3XQV5</accession>
<evidence type="ECO:0000313" key="3">
    <source>
        <dbReference type="EMBL" id="GES22429.1"/>
    </source>
</evidence>
<feature type="domain" description="PASTA" evidence="2">
    <location>
        <begin position="38"/>
        <end position="103"/>
    </location>
</feature>
<dbReference type="InterPro" id="IPR005543">
    <property type="entry name" value="PASTA_dom"/>
</dbReference>
<evidence type="ECO:0000256" key="1">
    <source>
        <dbReference type="SAM" id="MobiDB-lite"/>
    </source>
</evidence>
<name>A0A5M3XQV5_9ACTN</name>
<proteinExistence type="predicted"/>
<organism evidence="3 4">
    <name type="scientific">Acrocarpospora pleiomorpha</name>
    <dbReference type="NCBI Taxonomy" id="90975"/>
    <lineage>
        <taxon>Bacteria</taxon>
        <taxon>Bacillati</taxon>
        <taxon>Actinomycetota</taxon>
        <taxon>Actinomycetes</taxon>
        <taxon>Streptosporangiales</taxon>
        <taxon>Streptosporangiaceae</taxon>
        <taxon>Acrocarpospora</taxon>
    </lineage>
</organism>
<dbReference type="SUPFAM" id="SSF54184">
    <property type="entry name" value="Penicillin-binding protein 2x (pbp-2x), c-terminal domain"/>
    <property type="match status" value="1"/>
</dbReference>
<dbReference type="Proteomes" id="UP000377595">
    <property type="component" value="Unassembled WGS sequence"/>
</dbReference>
<evidence type="ECO:0000259" key="2">
    <source>
        <dbReference type="PROSITE" id="PS51178"/>
    </source>
</evidence>
<dbReference type="AlphaFoldDB" id="A0A5M3XQV5"/>
<dbReference type="SMART" id="SM00740">
    <property type="entry name" value="PASTA"/>
    <property type="match status" value="2"/>
</dbReference>
<protein>
    <recommendedName>
        <fullName evidence="2">PASTA domain-containing protein</fullName>
    </recommendedName>
</protein>
<dbReference type="OrthoDB" id="9762169at2"/>
<keyword evidence="4" id="KW-1185">Reference proteome</keyword>
<sequence length="196" mass="20091">MKGENSASVAADVVIGTNPAAGKTILSGESLTVRLSEGAKTVKVPPLIGLTEAQAVQALSTAGLTADMRRGQSNAKQGQVYDSSPDVGTSVASGSTVTVYLPADKPQVETVNLPNFIGMGSTDARTALRNLGLYARFEERPSEVAGQGVVIDQNPREGTAVAKGLTVVLFISSGPSPTDFPTDSATDVPTDDPFGN</sequence>
<dbReference type="EMBL" id="BLAF01000030">
    <property type="protein sequence ID" value="GES22429.1"/>
    <property type="molecule type" value="Genomic_DNA"/>
</dbReference>
<dbReference type="Pfam" id="PF03793">
    <property type="entry name" value="PASTA"/>
    <property type="match status" value="2"/>
</dbReference>
<reference evidence="3 4" key="1">
    <citation type="submission" date="2019-10" db="EMBL/GenBank/DDBJ databases">
        <title>Whole genome shotgun sequence of Acrocarpospora pleiomorpha NBRC 16267.</title>
        <authorList>
            <person name="Ichikawa N."/>
            <person name="Kimura A."/>
            <person name="Kitahashi Y."/>
            <person name="Komaki H."/>
            <person name="Oguchi A."/>
        </authorList>
    </citation>
    <scope>NUCLEOTIDE SEQUENCE [LARGE SCALE GENOMIC DNA]</scope>
    <source>
        <strain evidence="3 4">NBRC 16267</strain>
    </source>
</reference>
<gene>
    <name evidence="3" type="ORF">Aple_053260</name>
</gene>
<dbReference type="PROSITE" id="PS51178">
    <property type="entry name" value="PASTA"/>
    <property type="match status" value="2"/>
</dbReference>
<evidence type="ECO:0000313" key="4">
    <source>
        <dbReference type="Proteomes" id="UP000377595"/>
    </source>
</evidence>
<feature type="compositionally biased region" description="Polar residues" evidence="1">
    <location>
        <begin position="174"/>
        <end position="187"/>
    </location>
</feature>